<organism evidence="11 12">
    <name type="scientific">Eubacterium ruminantium</name>
    <dbReference type="NCBI Taxonomy" id="42322"/>
    <lineage>
        <taxon>Bacteria</taxon>
        <taxon>Bacillati</taxon>
        <taxon>Bacillota</taxon>
        <taxon>Clostridia</taxon>
        <taxon>Eubacteriales</taxon>
        <taxon>Eubacteriaceae</taxon>
        <taxon>Eubacterium</taxon>
    </lineage>
</organism>
<dbReference type="AlphaFoldDB" id="A0A1T4PCK7"/>
<dbReference type="SUPFAM" id="SSF55945">
    <property type="entry name" value="TATA-box binding protein-like"/>
    <property type="match status" value="1"/>
</dbReference>
<dbReference type="OrthoDB" id="9798522at2"/>
<dbReference type="PANTHER" id="PTHR10242">
    <property type="entry name" value="8-OXOGUANINE DNA GLYCOSYLASE"/>
    <property type="match status" value="1"/>
</dbReference>
<comment type="catalytic activity">
    <reaction evidence="9">
        <text>2'-deoxyribonucleotide-(2'-deoxyribose 5'-phosphate)-2'-deoxyribonucleotide-DNA = a 3'-end 2'-deoxyribonucleotide-(2,3-dehydro-2,3-deoxyribose 5'-phosphate)-DNA + a 5'-end 5'-phospho-2'-deoxyribonucleoside-DNA + H(+)</text>
        <dbReference type="Rhea" id="RHEA:66592"/>
        <dbReference type="Rhea" id="RHEA-COMP:13180"/>
        <dbReference type="Rhea" id="RHEA-COMP:16897"/>
        <dbReference type="Rhea" id="RHEA-COMP:17067"/>
        <dbReference type="ChEBI" id="CHEBI:15378"/>
        <dbReference type="ChEBI" id="CHEBI:136412"/>
        <dbReference type="ChEBI" id="CHEBI:157695"/>
        <dbReference type="ChEBI" id="CHEBI:167181"/>
        <dbReference type="EC" id="4.2.99.18"/>
    </reaction>
</comment>
<dbReference type="EMBL" id="FUXA01000011">
    <property type="protein sequence ID" value="SJZ89067.1"/>
    <property type="molecule type" value="Genomic_DNA"/>
</dbReference>
<evidence type="ECO:0000256" key="6">
    <source>
        <dbReference type="ARBA" id="ARBA00023239"/>
    </source>
</evidence>
<dbReference type="GO" id="GO:0003684">
    <property type="term" value="F:damaged DNA binding"/>
    <property type="evidence" value="ECO:0007669"/>
    <property type="project" value="InterPro"/>
</dbReference>
<dbReference type="SUPFAM" id="SSF48150">
    <property type="entry name" value="DNA-glycosylase"/>
    <property type="match status" value="1"/>
</dbReference>
<dbReference type="PANTHER" id="PTHR10242:SF2">
    <property type="entry name" value="N-GLYCOSYLASE_DNA LYASE"/>
    <property type="match status" value="1"/>
</dbReference>
<keyword evidence="4" id="KW-0378">Hydrolase</keyword>
<dbReference type="InterPro" id="IPR052054">
    <property type="entry name" value="Oxidative_DNA_repair_enzyme"/>
</dbReference>
<dbReference type="GO" id="GO:0008534">
    <property type="term" value="F:oxidized purine nucleobase lesion DNA N-glycosylase activity"/>
    <property type="evidence" value="ECO:0007669"/>
    <property type="project" value="InterPro"/>
</dbReference>
<dbReference type="InterPro" id="IPR011257">
    <property type="entry name" value="DNA_glycosylase"/>
</dbReference>
<dbReference type="Gene3D" id="1.10.340.30">
    <property type="entry name" value="Hypothetical protein, domain 2"/>
    <property type="match status" value="1"/>
</dbReference>
<evidence type="ECO:0000256" key="1">
    <source>
        <dbReference type="ARBA" id="ARBA00010679"/>
    </source>
</evidence>
<evidence type="ECO:0000313" key="11">
    <source>
        <dbReference type="EMBL" id="SJZ89067.1"/>
    </source>
</evidence>
<keyword evidence="7" id="KW-0511">Multifunctional enzyme</keyword>
<dbReference type="Gene3D" id="3.30.310.260">
    <property type="match status" value="1"/>
</dbReference>
<accession>A0A1T4PCK7</accession>
<sequence>MKIYMDGNDTVLTHVEDFNLKETLECGQCFNFVRKDISTDNSFCYRIIAHGNALIVEQDNRSKEDGCILRLYNTDIHEYETIWEHYFDLYTDYKTIKESIIKGSGELQDIIKENSGIRLLNQEYFETLISFIISQNKQIPQIKAVVKNISQMAGKVIKDNGEEVYSFPDALELAKLSEENIRECKAGFRAPYIMDAVRLYLDGSIKEDEFIGISTDDARKLLMTVKGVGEKVANCVLLYSLGRREAFPVDVWMKRIMEHLYFKKDTDKKVIEEYAYEKYGEYAGYAQQYLFIYGKNNLMK</sequence>
<dbReference type="Pfam" id="PF00730">
    <property type="entry name" value="HhH-GPD"/>
    <property type="match status" value="1"/>
</dbReference>
<evidence type="ECO:0000256" key="8">
    <source>
        <dbReference type="ARBA" id="ARBA00023295"/>
    </source>
</evidence>
<keyword evidence="3" id="KW-0227">DNA damage</keyword>
<dbReference type="GO" id="GO:0006284">
    <property type="term" value="P:base-excision repair"/>
    <property type="evidence" value="ECO:0007669"/>
    <property type="project" value="InterPro"/>
</dbReference>
<comment type="similarity">
    <text evidence="1">Belongs to the type-1 OGG1 family.</text>
</comment>
<dbReference type="CDD" id="cd00056">
    <property type="entry name" value="ENDO3c"/>
    <property type="match status" value="1"/>
</dbReference>
<dbReference type="InterPro" id="IPR023170">
    <property type="entry name" value="HhH_base_excis_C"/>
</dbReference>
<keyword evidence="5" id="KW-0234">DNA repair</keyword>
<evidence type="ECO:0000256" key="2">
    <source>
        <dbReference type="ARBA" id="ARBA00012720"/>
    </source>
</evidence>
<evidence type="ECO:0000259" key="10">
    <source>
        <dbReference type="SMART" id="SM00478"/>
    </source>
</evidence>
<dbReference type="Proteomes" id="UP000189857">
    <property type="component" value="Unassembled WGS sequence"/>
</dbReference>
<dbReference type="EC" id="4.2.99.18" evidence="2"/>
<reference evidence="11 12" key="1">
    <citation type="submission" date="2017-02" db="EMBL/GenBank/DDBJ databases">
        <authorList>
            <person name="Peterson S.W."/>
        </authorList>
    </citation>
    <scope>NUCLEOTIDE SEQUENCE [LARGE SCALE GENOMIC DNA]</scope>
    <source>
        <strain evidence="11 12">ATCC 17233</strain>
    </source>
</reference>
<dbReference type="RefSeq" id="WP_078787747.1">
    <property type="nucleotide sequence ID" value="NZ_FMTO01000010.1"/>
</dbReference>
<dbReference type="SMART" id="SM00478">
    <property type="entry name" value="ENDO3c"/>
    <property type="match status" value="1"/>
</dbReference>
<protein>
    <recommendedName>
        <fullName evidence="2">DNA-(apurinic or apyrimidinic site) lyase</fullName>
        <ecNumber evidence="2">4.2.99.18</ecNumber>
    </recommendedName>
</protein>
<feature type="domain" description="HhH-GPD" evidence="10">
    <location>
        <begin position="133"/>
        <end position="295"/>
    </location>
</feature>
<dbReference type="GO" id="GO:0140078">
    <property type="term" value="F:class I DNA-(apurinic or apyrimidinic site) endonuclease activity"/>
    <property type="evidence" value="ECO:0007669"/>
    <property type="project" value="UniProtKB-EC"/>
</dbReference>
<dbReference type="InterPro" id="IPR012904">
    <property type="entry name" value="OGG_N"/>
</dbReference>
<proteinExistence type="inferred from homology"/>
<name>A0A1T4PCK7_9FIRM</name>
<dbReference type="GO" id="GO:0006289">
    <property type="term" value="P:nucleotide-excision repair"/>
    <property type="evidence" value="ECO:0007669"/>
    <property type="project" value="InterPro"/>
</dbReference>
<evidence type="ECO:0000256" key="4">
    <source>
        <dbReference type="ARBA" id="ARBA00022801"/>
    </source>
</evidence>
<evidence type="ECO:0000313" key="12">
    <source>
        <dbReference type="Proteomes" id="UP000189857"/>
    </source>
</evidence>
<keyword evidence="6 11" id="KW-0456">Lyase</keyword>
<dbReference type="InterPro" id="IPR003265">
    <property type="entry name" value="HhH-GPD_domain"/>
</dbReference>
<evidence type="ECO:0000256" key="9">
    <source>
        <dbReference type="ARBA" id="ARBA00044632"/>
    </source>
</evidence>
<keyword evidence="8" id="KW-0326">Glycosidase</keyword>
<evidence type="ECO:0000256" key="7">
    <source>
        <dbReference type="ARBA" id="ARBA00023268"/>
    </source>
</evidence>
<keyword evidence="12" id="KW-1185">Reference proteome</keyword>
<evidence type="ECO:0000256" key="3">
    <source>
        <dbReference type="ARBA" id="ARBA00022763"/>
    </source>
</evidence>
<gene>
    <name evidence="11" type="ORF">SAMN02745110_01934</name>
</gene>
<dbReference type="Gene3D" id="1.10.1670.10">
    <property type="entry name" value="Helix-hairpin-Helix base-excision DNA repair enzymes (C-terminal)"/>
    <property type="match status" value="1"/>
</dbReference>
<dbReference type="Pfam" id="PF07934">
    <property type="entry name" value="OGG_N"/>
    <property type="match status" value="1"/>
</dbReference>
<evidence type="ECO:0000256" key="5">
    <source>
        <dbReference type="ARBA" id="ARBA00023204"/>
    </source>
</evidence>